<protein>
    <recommendedName>
        <fullName evidence="7">Leucine-rich repeat-containing protein</fullName>
    </recommendedName>
</protein>
<dbReference type="Proteomes" id="UP000291404">
    <property type="component" value="Unassembled WGS sequence"/>
</dbReference>
<dbReference type="GO" id="GO:0005524">
    <property type="term" value="F:ATP binding"/>
    <property type="evidence" value="ECO:0007669"/>
    <property type="project" value="UniProtKB-KW"/>
</dbReference>
<evidence type="ECO:0000313" key="6">
    <source>
        <dbReference type="Proteomes" id="UP000291404"/>
    </source>
</evidence>
<keyword evidence="1" id="KW-0433">Leucine-rich repeat</keyword>
<reference evidence="5 6" key="1">
    <citation type="submission" date="2017-12" db="EMBL/GenBank/DDBJ databases">
        <authorList>
            <person name="Pombert J.-F."/>
            <person name="Haag K.L."/>
            <person name="Ebert D."/>
        </authorList>
    </citation>
    <scope>NUCLEOTIDE SEQUENCE [LARGE SCALE GENOMIC DNA]</scope>
    <source>
        <strain evidence="5">BE-OM-2</strain>
    </source>
</reference>
<comment type="caution">
    <text evidence="5">The sequence shown here is derived from an EMBL/GenBank/DDBJ whole genome shotgun (WGS) entry which is preliminary data.</text>
</comment>
<sequence>MNNKRFKKLQHNTFNQIRKEKSVKFLIKRLLLTSIRRNIMFISFIILFLEIHQCFRITIDFTDRALSEGVPAKQITSCLYSTQHCRKRKYKTDRVVHQQNKSLISSSKDCSYEYIGQKEYNKAEKILRLDEKYELISNVDYKSTELSCNKDSYKKDPRCLPTSNINREAKVIKYSEDEKVIFDPNISNSITFDYSSDFIIRSKFFDDLGKTGLEEIDLNINNITKSNVDIVTCEMLINILICGEDFGFPDLIDENFLALICLIFDLSCYSKSGELERLYKNLLPSFFVYLGNKPRSKVFQIEIVEEVEQKNVFLPFLSVVYDSVDISFDENTKELEFVKKKHYKKSKLLEINITDKLIIRITPFALIHMQENDTKEKEIFLRYLFSYYKINGIRISADNKYYSEYKNSKYNCDFSIEESIISYQKINICYLRRLFETKRKNEIKYVELERIILSIDDIIYLKSLKNIETLILVNCNSEIRDSFVQYIPLNFQNLINLTIIGYTFKDRFWEYFNILNLEILDLSWCKHLEKVKQIFHKEMNNLKEFRMNNASLNHRIINYILRSPSLEILSLKGLNFSRLRYYERFIVMKQKYRVLDLSGCRFNKLFLEFFSTNIIAEILFLEHLNDSNNLIQILSQNTLHLSTKFLSISENFMSLNLLEIIHKFKSLECLRLIGMKMDSLRASYSDIILESNLFELDISRNKLENIFFTFLYQFYSLNKLDLSNCNINAGFVKYLCVPNISASLKNLDLSGNNLGASDIYNLRFLRNLNHLIVSFDNDVFSEFTKKYGDFMCLNLVKLVLFSTKVNNEIINCIMAALPSIKYMELSECNFDDVVFKILIGYEIDVLIH</sequence>
<keyword evidence="4" id="KW-0067">ATP-binding</keyword>
<keyword evidence="2" id="KW-0677">Repeat</keyword>
<dbReference type="VEuPathDB" id="MicrosporidiaDB:CWI39_0205p0020"/>
<evidence type="ECO:0000256" key="4">
    <source>
        <dbReference type="ARBA" id="ARBA00022840"/>
    </source>
</evidence>
<dbReference type="InterPro" id="IPR001611">
    <property type="entry name" value="Leu-rich_rpt"/>
</dbReference>
<name>A0A4Q9L0H9_9MICR</name>
<gene>
    <name evidence="5" type="ORF">CWI36_1517p0010</name>
</gene>
<proteinExistence type="predicted"/>
<dbReference type="PANTHER" id="PTHR48056">
    <property type="entry name" value="LRR RECEPTOR-LIKE SERINE/THREONINE-PROTEIN KINASE-RELATED"/>
    <property type="match status" value="1"/>
</dbReference>
<accession>A0A4Q9L0H9</accession>
<dbReference type="PROSITE" id="PS51450">
    <property type="entry name" value="LRR"/>
    <property type="match status" value="1"/>
</dbReference>
<dbReference type="AlphaFoldDB" id="A0A4Q9L0H9"/>
<dbReference type="PANTHER" id="PTHR48056:SF81">
    <property type="entry name" value="RECEPTOR PROTEIN-TYROSINE KINASE CEPR1"/>
    <property type="match status" value="1"/>
</dbReference>
<dbReference type="Gene3D" id="3.80.10.10">
    <property type="entry name" value="Ribonuclease Inhibitor"/>
    <property type="match status" value="2"/>
</dbReference>
<evidence type="ECO:0000256" key="2">
    <source>
        <dbReference type="ARBA" id="ARBA00022737"/>
    </source>
</evidence>
<keyword evidence="6" id="KW-1185">Reference proteome</keyword>
<dbReference type="VEuPathDB" id="MicrosporidiaDB:CWI36_1517p0010"/>
<keyword evidence="3" id="KW-0547">Nucleotide-binding</keyword>
<evidence type="ECO:0000313" key="5">
    <source>
        <dbReference type="EMBL" id="TBU00839.1"/>
    </source>
</evidence>
<organism evidence="5 6">
    <name type="scientific">Hamiltosporidium magnivora</name>
    <dbReference type="NCBI Taxonomy" id="148818"/>
    <lineage>
        <taxon>Eukaryota</taxon>
        <taxon>Fungi</taxon>
        <taxon>Fungi incertae sedis</taxon>
        <taxon>Microsporidia</taxon>
        <taxon>Dubosqiidae</taxon>
        <taxon>Hamiltosporidium</taxon>
    </lineage>
</organism>
<evidence type="ECO:0000256" key="1">
    <source>
        <dbReference type="ARBA" id="ARBA00022614"/>
    </source>
</evidence>
<evidence type="ECO:0000256" key="3">
    <source>
        <dbReference type="ARBA" id="ARBA00022741"/>
    </source>
</evidence>
<dbReference type="EMBL" id="PITI01001517">
    <property type="protein sequence ID" value="TBU00839.1"/>
    <property type="molecule type" value="Genomic_DNA"/>
</dbReference>
<dbReference type="SUPFAM" id="SSF52047">
    <property type="entry name" value="RNI-like"/>
    <property type="match status" value="2"/>
</dbReference>
<evidence type="ECO:0008006" key="7">
    <source>
        <dbReference type="Google" id="ProtNLM"/>
    </source>
</evidence>
<dbReference type="InterPro" id="IPR032675">
    <property type="entry name" value="LRR_dom_sf"/>
</dbReference>
<dbReference type="InterPro" id="IPR050647">
    <property type="entry name" value="Plant_LRR-RLKs"/>
</dbReference>